<keyword evidence="7 8" id="KW-0479">Metal-binding</keyword>
<keyword evidence="3 7" id="KW-0862">Zinc</keyword>
<sequence>MHELEKAQTICRARGGRLTPQRRIVLAKLLAASRPLTAYELLDLVRPEDSAITPASIYRSLDFLLEAGLVHRLDSTKSFVACEHPDHPHAGQFLICRACGTVVEAEDKRIDRAAADLGERHGFMLEQRSVELTGVCGPCRAGDADASRSGLTPGS</sequence>
<dbReference type="GO" id="GO:0003700">
    <property type="term" value="F:DNA-binding transcription factor activity"/>
    <property type="evidence" value="ECO:0007669"/>
    <property type="project" value="UniProtKB-UniRule"/>
</dbReference>
<dbReference type="PANTHER" id="PTHR33202:SF6">
    <property type="entry name" value="ZINC UPTAKE REGULATION PROTEIN"/>
    <property type="match status" value="1"/>
</dbReference>
<evidence type="ECO:0000313" key="9">
    <source>
        <dbReference type="EMBL" id="MCB8882964.1"/>
    </source>
</evidence>
<dbReference type="Pfam" id="PF01475">
    <property type="entry name" value="FUR"/>
    <property type="match status" value="1"/>
</dbReference>
<keyword evidence="2 8" id="KW-0678">Repressor</keyword>
<proteinExistence type="inferred from homology"/>
<comment type="cofactor">
    <cofactor evidence="7">
        <name>Zn(2+)</name>
        <dbReference type="ChEBI" id="CHEBI:29105"/>
    </cofactor>
    <text evidence="7">Binds 1 zinc ion per subunit.</text>
</comment>
<dbReference type="InterPro" id="IPR043135">
    <property type="entry name" value="Fur_C"/>
</dbReference>
<dbReference type="EMBL" id="JAESVA010000010">
    <property type="protein sequence ID" value="MCB8882964.1"/>
    <property type="molecule type" value="Genomic_DNA"/>
</dbReference>
<dbReference type="Gene3D" id="1.10.10.10">
    <property type="entry name" value="Winged helix-like DNA-binding domain superfamily/Winged helix DNA-binding domain"/>
    <property type="match status" value="1"/>
</dbReference>
<protein>
    <recommendedName>
        <fullName evidence="8">Ferric uptake regulation protein</fullName>
    </recommendedName>
</protein>
<evidence type="ECO:0000256" key="2">
    <source>
        <dbReference type="ARBA" id="ARBA00022491"/>
    </source>
</evidence>
<dbReference type="SUPFAM" id="SSF46785">
    <property type="entry name" value="Winged helix' DNA-binding domain"/>
    <property type="match status" value="1"/>
</dbReference>
<comment type="caution">
    <text evidence="9">The sequence shown here is derived from an EMBL/GenBank/DDBJ whole genome shotgun (WGS) entry which is preliminary data.</text>
</comment>
<keyword evidence="10" id="KW-1185">Reference proteome</keyword>
<feature type="binding site" evidence="7">
    <location>
        <position position="136"/>
    </location>
    <ligand>
        <name>Zn(2+)</name>
        <dbReference type="ChEBI" id="CHEBI:29105"/>
    </ligand>
</feature>
<evidence type="ECO:0000256" key="7">
    <source>
        <dbReference type="PIRSR" id="PIRSR602481-1"/>
    </source>
</evidence>
<dbReference type="GO" id="GO:0045892">
    <property type="term" value="P:negative regulation of DNA-templated transcription"/>
    <property type="evidence" value="ECO:0007669"/>
    <property type="project" value="TreeGrafter"/>
</dbReference>
<dbReference type="AlphaFoldDB" id="A0A963Z533"/>
<keyword evidence="8" id="KW-0408">Iron</keyword>
<keyword evidence="8" id="KW-0963">Cytoplasm</keyword>
<evidence type="ECO:0000256" key="4">
    <source>
        <dbReference type="ARBA" id="ARBA00023015"/>
    </source>
</evidence>
<evidence type="ECO:0000256" key="1">
    <source>
        <dbReference type="ARBA" id="ARBA00007957"/>
    </source>
</evidence>
<dbReference type="GO" id="GO:1900376">
    <property type="term" value="P:regulation of secondary metabolite biosynthetic process"/>
    <property type="evidence" value="ECO:0007669"/>
    <property type="project" value="TreeGrafter"/>
</dbReference>
<dbReference type="GO" id="GO:0000976">
    <property type="term" value="F:transcription cis-regulatory region binding"/>
    <property type="evidence" value="ECO:0007669"/>
    <property type="project" value="TreeGrafter"/>
</dbReference>
<evidence type="ECO:0000313" key="10">
    <source>
        <dbReference type="Proteomes" id="UP000721844"/>
    </source>
</evidence>
<organism evidence="9 10">
    <name type="scientific">Acidisoma cellulosilyticum</name>
    <dbReference type="NCBI Taxonomy" id="2802395"/>
    <lineage>
        <taxon>Bacteria</taxon>
        <taxon>Pseudomonadati</taxon>
        <taxon>Pseudomonadota</taxon>
        <taxon>Alphaproteobacteria</taxon>
        <taxon>Acetobacterales</taxon>
        <taxon>Acidocellaceae</taxon>
        <taxon>Acidisoma</taxon>
    </lineage>
</organism>
<feature type="binding site" evidence="7">
    <location>
        <position position="99"/>
    </location>
    <ligand>
        <name>Zn(2+)</name>
        <dbReference type="ChEBI" id="CHEBI:29105"/>
    </ligand>
</feature>
<comment type="subunit">
    <text evidence="8">Homodimer.</text>
</comment>
<dbReference type="CDD" id="cd07153">
    <property type="entry name" value="Fur_like"/>
    <property type="match status" value="1"/>
</dbReference>
<dbReference type="InterPro" id="IPR036390">
    <property type="entry name" value="WH_DNA-bd_sf"/>
</dbReference>
<accession>A0A963Z533</accession>
<reference evidence="9 10" key="1">
    <citation type="journal article" date="2021" name="Microorganisms">
        <title>Acidisoma silvae sp. nov. and Acidisomacellulosilytica sp. nov., Two Acidophilic Bacteria Isolated from Decaying Wood, Hydrolyzing Cellulose and Producing Poly-3-hydroxybutyrate.</title>
        <authorList>
            <person name="Mieszkin S."/>
            <person name="Pouder E."/>
            <person name="Uroz S."/>
            <person name="Simon-Colin C."/>
            <person name="Alain K."/>
        </authorList>
    </citation>
    <scope>NUCLEOTIDE SEQUENCE [LARGE SCALE GENOMIC DNA]</scope>
    <source>
        <strain evidence="9 10">HW T5.17</strain>
    </source>
</reference>
<comment type="similarity">
    <text evidence="1 8">Belongs to the Fur family.</text>
</comment>
<feature type="binding site" evidence="7">
    <location>
        <position position="139"/>
    </location>
    <ligand>
        <name>Zn(2+)</name>
        <dbReference type="ChEBI" id="CHEBI:29105"/>
    </ligand>
</feature>
<name>A0A963Z533_9PROT</name>
<dbReference type="PANTHER" id="PTHR33202">
    <property type="entry name" value="ZINC UPTAKE REGULATION PROTEIN"/>
    <property type="match status" value="1"/>
</dbReference>
<dbReference type="Proteomes" id="UP000721844">
    <property type="component" value="Unassembled WGS sequence"/>
</dbReference>
<dbReference type="GO" id="GO:0008270">
    <property type="term" value="F:zinc ion binding"/>
    <property type="evidence" value="ECO:0007669"/>
    <property type="project" value="TreeGrafter"/>
</dbReference>
<evidence type="ECO:0000256" key="6">
    <source>
        <dbReference type="ARBA" id="ARBA00023163"/>
    </source>
</evidence>
<dbReference type="GO" id="GO:0005829">
    <property type="term" value="C:cytosol"/>
    <property type="evidence" value="ECO:0007669"/>
    <property type="project" value="TreeGrafter"/>
</dbReference>
<comment type="subcellular location">
    <subcellularLocation>
        <location evidence="8">Cytoplasm</location>
    </subcellularLocation>
</comment>
<dbReference type="InterPro" id="IPR036388">
    <property type="entry name" value="WH-like_DNA-bd_sf"/>
</dbReference>
<evidence type="ECO:0000256" key="5">
    <source>
        <dbReference type="ARBA" id="ARBA00023125"/>
    </source>
</evidence>
<dbReference type="InterPro" id="IPR002481">
    <property type="entry name" value="FUR"/>
</dbReference>
<evidence type="ECO:0000256" key="8">
    <source>
        <dbReference type="RuleBase" id="RU364037"/>
    </source>
</evidence>
<evidence type="ECO:0000256" key="3">
    <source>
        <dbReference type="ARBA" id="ARBA00022833"/>
    </source>
</evidence>
<keyword evidence="5 8" id="KW-0238">DNA-binding</keyword>
<keyword evidence="6 8" id="KW-0804">Transcription</keyword>
<feature type="binding site" evidence="7">
    <location>
        <position position="96"/>
    </location>
    <ligand>
        <name>Zn(2+)</name>
        <dbReference type="ChEBI" id="CHEBI:29105"/>
    </ligand>
</feature>
<keyword evidence="4 8" id="KW-0805">Transcription regulation</keyword>
<gene>
    <name evidence="8" type="primary">fur</name>
    <name evidence="9" type="ORF">ACELLULO517_22140</name>
</gene>
<dbReference type="Gene3D" id="3.30.1490.190">
    <property type="match status" value="1"/>
</dbReference>